<dbReference type="InterPro" id="IPR000980">
    <property type="entry name" value="SH2"/>
</dbReference>
<evidence type="ECO:0000256" key="2">
    <source>
        <dbReference type="ARBA" id="ARBA00022999"/>
    </source>
</evidence>
<accession>A0AAD1S6T2</accession>
<sequence length="275" mass="31026">MGSLPSKKSYTTITASISNLQANHLATAAYVPGPVEDKCVFVALYNFPLGGQPGFTVRVGEQLHLLSEDGDWWKVASISTGKECYMPKKNIAKVYNSWLYSGINREKAEELLMLNGNRVGSFLIRESETRKGSFSLSIRRANQASRDGIKHYRINSLENGWFYISPRLTFPTLQEMVDYYWESADGICCVLKEPCVILGMNNSVIHGDYEPVMVRNPTLNWKELDSSALFKEDNGIGEDCPVSLGLREAVSSYMFMTEDFNSKSAAEREHLWRTF</sequence>
<dbReference type="InterPro" id="IPR036860">
    <property type="entry name" value="SH2_dom_sf"/>
</dbReference>
<dbReference type="Proteomes" id="UP001295444">
    <property type="component" value="Chromosome 05"/>
</dbReference>
<dbReference type="Gene3D" id="3.30.505.10">
    <property type="entry name" value="SH2 domain"/>
    <property type="match status" value="1"/>
</dbReference>
<evidence type="ECO:0000259" key="5">
    <source>
        <dbReference type="PROSITE" id="PS50001"/>
    </source>
</evidence>
<dbReference type="InterPro" id="IPR043539">
    <property type="entry name" value="Grb2-like"/>
</dbReference>
<proteinExistence type="predicted"/>
<dbReference type="SMART" id="SM00252">
    <property type="entry name" value="SH2"/>
    <property type="match status" value="1"/>
</dbReference>
<keyword evidence="2 3" id="KW-0727">SH2 domain</keyword>
<evidence type="ECO:0000256" key="4">
    <source>
        <dbReference type="PROSITE-ProRule" id="PRU00192"/>
    </source>
</evidence>
<dbReference type="SUPFAM" id="SSF50044">
    <property type="entry name" value="SH3-domain"/>
    <property type="match status" value="1"/>
</dbReference>
<evidence type="ECO:0000256" key="1">
    <source>
        <dbReference type="ARBA" id="ARBA00022443"/>
    </source>
</evidence>
<reference evidence="7" key="1">
    <citation type="submission" date="2022-03" db="EMBL/GenBank/DDBJ databases">
        <authorList>
            <person name="Alioto T."/>
            <person name="Alioto T."/>
            <person name="Gomez Garrido J."/>
        </authorList>
    </citation>
    <scope>NUCLEOTIDE SEQUENCE</scope>
</reference>
<keyword evidence="1 4" id="KW-0728">SH3 domain</keyword>
<dbReference type="InterPro" id="IPR001452">
    <property type="entry name" value="SH3_domain"/>
</dbReference>
<dbReference type="Gene3D" id="2.30.30.40">
    <property type="entry name" value="SH3 Domains"/>
    <property type="match status" value="1"/>
</dbReference>
<dbReference type="PROSITE" id="PS50002">
    <property type="entry name" value="SH3"/>
    <property type="match status" value="1"/>
</dbReference>
<dbReference type="PANTHER" id="PTHR46037">
    <property type="entry name" value="PROTEIN ENHANCER OF SEVENLESS 2B"/>
    <property type="match status" value="1"/>
</dbReference>
<keyword evidence="8" id="KW-1185">Reference proteome</keyword>
<dbReference type="Pfam" id="PF00017">
    <property type="entry name" value="SH2"/>
    <property type="match status" value="1"/>
</dbReference>
<gene>
    <name evidence="7" type="ORF">PECUL_23A058372</name>
</gene>
<feature type="domain" description="SH3" evidence="6">
    <location>
        <begin position="36"/>
        <end position="96"/>
    </location>
</feature>
<evidence type="ECO:0000313" key="7">
    <source>
        <dbReference type="EMBL" id="CAH2292559.1"/>
    </source>
</evidence>
<feature type="domain" description="SH2" evidence="5">
    <location>
        <begin position="98"/>
        <end position="195"/>
    </location>
</feature>
<dbReference type="SUPFAM" id="SSF55550">
    <property type="entry name" value="SH2 domain"/>
    <property type="match status" value="1"/>
</dbReference>
<evidence type="ECO:0000256" key="3">
    <source>
        <dbReference type="PROSITE-ProRule" id="PRU00191"/>
    </source>
</evidence>
<evidence type="ECO:0000259" key="6">
    <source>
        <dbReference type="PROSITE" id="PS50002"/>
    </source>
</evidence>
<dbReference type="InterPro" id="IPR036028">
    <property type="entry name" value="SH3-like_dom_sf"/>
</dbReference>
<dbReference type="PROSITE" id="PS50001">
    <property type="entry name" value="SH2"/>
    <property type="match status" value="1"/>
</dbReference>
<dbReference type="PRINTS" id="PR00401">
    <property type="entry name" value="SH2DOMAIN"/>
</dbReference>
<organism evidence="7 8">
    <name type="scientific">Pelobates cultripes</name>
    <name type="common">Western spadefoot toad</name>
    <dbReference type="NCBI Taxonomy" id="61616"/>
    <lineage>
        <taxon>Eukaryota</taxon>
        <taxon>Metazoa</taxon>
        <taxon>Chordata</taxon>
        <taxon>Craniata</taxon>
        <taxon>Vertebrata</taxon>
        <taxon>Euteleostomi</taxon>
        <taxon>Amphibia</taxon>
        <taxon>Batrachia</taxon>
        <taxon>Anura</taxon>
        <taxon>Pelobatoidea</taxon>
        <taxon>Pelobatidae</taxon>
        <taxon>Pelobates</taxon>
    </lineage>
</organism>
<protein>
    <submittedName>
        <fullName evidence="7">Src-like-adapter 2</fullName>
    </submittedName>
</protein>
<evidence type="ECO:0000313" key="8">
    <source>
        <dbReference type="Proteomes" id="UP001295444"/>
    </source>
</evidence>
<name>A0AAD1S6T2_PELCU</name>
<dbReference type="AlphaFoldDB" id="A0AAD1S6T2"/>
<dbReference type="EMBL" id="OW240916">
    <property type="protein sequence ID" value="CAH2292559.1"/>
    <property type="molecule type" value="Genomic_DNA"/>
</dbReference>